<name>A0A9W7CEM6_9STRA</name>
<dbReference type="Pfam" id="PF03820">
    <property type="entry name" value="SFXNs"/>
    <property type="match status" value="1"/>
</dbReference>
<comment type="similarity">
    <text evidence="2">Belongs to the sideroflexin family.</text>
</comment>
<proteinExistence type="inferred from homology"/>
<dbReference type="Proteomes" id="UP001165122">
    <property type="component" value="Unassembled WGS sequence"/>
</dbReference>
<evidence type="ECO:0000256" key="6">
    <source>
        <dbReference type="ARBA" id="ARBA00022989"/>
    </source>
</evidence>
<dbReference type="EMBL" id="BRXW01000073">
    <property type="protein sequence ID" value="GMI04363.1"/>
    <property type="molecule type" value="Genomic_DNA"/>
</dbReference>
<comment type="caution">
    <text evidence="10">The sequence shown here is derived from an EMBL/GenBank/DDBJ whole genome shotgun (WGS) entry which is preliminary data.</text>
</comment>
<keyword evidence="8 9" id="KW-0472">Membrane</keyword>
<gene>
    <name evidence="10" type="ORF">TrLO_g9664</name>
</gene>
<evidence type="ECO:0000313" key="11">
    <source>
        <dbReference type="Proteomes" id="UP001165122"/>
    </source>
</evidence>
<dbReference type="GO" id="GO:0015075">
    <property type="term" value="F:monoatomic ion transmembrane transporter activity"/>
    <property type="evidence" value="ECO:0007669"/>
    <property type="project" value="InterPro"/>
</dbReference>
<evidence type="ECO:0000256" key="5">
    <source>
        <dbReference type="ARBA" id="ARBA00022970"/>
    </source>
</evidence>
<evidence type="ECO:0000256" key="4">
    <source>
        <dbReference type="ARBA" id="ARBA00022692"/>
    </source>
</evidence>
<evidence type="ECO:0000256" key="3">
    <source>
        <dbReference type="ARBA" id="ARBA00022448"/>
    </source>
</evidence>
<feature type="transmembrane region" description="Helical" evidence="9">
    <location>
        <begin position="250"/>
        <end position="270"/>
    </location>
</feature>
<dbReference type="GO" id="GO:1990542">
    <property type="term" value="P:mitochondrial transmembrane transport"/>
    <property type="evidence" value="ECO:0007669"/>
    <property type="project" value="TreeGrafter"/>
</dbReference>
<keyword evidence="4 9" id="KW-0812">Transmembrane</keyword>
<comment type="subcellular location">
    <subcellularLocation>
        <location evidence="1">Mitochondrion membrane</location>
        <topology evidence="1">Multi-pass membrane protein</topology>
    </subcellularLocation>
</comment>
<dbReference type="PANTHER" id="PTHR11153:SF37">
    <property type="entry name" value="SIDOREFLEXIN"/>
    <property type="match status" value="1"/>
</dbReference>
<dbReference type="GO" id="GO:0006865">
    <property type="term" value="P:amino acid transport"/>
    <property type="evidence" value="ECO:0007669"/>
    <property type="project" value="UniProtKB-KW"/>
</dbReference>
<evidence type="ECO:0000313" key="10">
    <source>
        <dbReference type="EMBL" id="GMI04363.1"/>
    </source>
</evidence>
<protein>
    <submittedName>
        <fullName evidence="10">Uncharacterized protein</fullName>
    </submittedName>
</protein>
<evidence type="ECO:0000256" key="7">
    <source>
        <dbReference type="ARBA" id="ARBA00023128"/>
    </source>
</evidence>
<evidence type="ECO:0000256" key="1">
    <source>
        <dbReference type="ARBA" id="ARBA00004225"/>
    </source>
</evidence>
<keyword evidence="3" id="KW-0813">Transport</keyword>
<keyword evidence="7" id="KW-0496">Mitochondrion</keyword>
<dbReference type="GO" id="GO:0005743">
    <property type="term" value="C:mitochondrial inner membrane"/>
    <property type="evidence" value="ECO:0007669"/>
    <property type="project" value="TreeGrafter"/>
</dbReference>
<keyword evidence="11" id="KW-1185">Reference proteome</keyword>
<keyword evidence="6 9" id="KW-1133">Transmembrane helix</keyword>
<dbReference type="AlphaFoldDB" id="A0A9W7CEM6"/>
<reference evidence="11" key="1">
    <citation type="journal article" date="2023" name="Commun. Biol.">
        <title>Genome analysis of Parmales, the sister group of diatoms, reveals the evolutionary specialization of diatoms from phago-mixotrophs to photoautotrophs.</title>
        <authorList>
            <person name="Ban H."/>
            <person name="Sato S."/>
            <person name="Yoshikawa S."/>
            <person name="Yamada K."/>
            <person name="Nakamura Y."/>
            <person name="Ichinomiya M."/>
            <person name="Sato N."/>
            <person name="Blanc-Mathieu R."/>
            <person name="Endo H."/>
            <person name="Kuwata A."/>
            <person name="Ogata H."/>
        </authorList>
    </citation>
    <scope>NUCLEOTIDE SEQUENCE [LARGE SCALE GENOMIC DNA]</scope>
    <source>
        <strain evidence="11">NIES 3700</strain>
    </source>
</reference>
<evidence type="ECO:0000256" key="2">
    <source>
        <dbReference type="ARBA" id="ARBA00005974"/>
    </source>
</evidence>
<evidence type="ECO:0000256" key="8">
    <source>
        <dbReference type="ARBA" id="ARBA00023136"/>
    </source>
</evidence>
<sequence length="295" mass="32098">MSEDTYPARRLRIASILDPSTVFVSPSNVELSKAVYSSKQTIGGLNYLDAIKIYNGCVHPQTGETIFTPLRISWILPSNVLVTTAMILASTTGNRYLISASQVLNQSYNTAHYYANRNTSNPDSLYKIAGSYVAAVGCSIGVAGGLEGIARKSVNMAMWRTFNPFIAVACGTSVNMACMRSSELISGVEIFDSKTKESLGQNVQAGRIGVGVSILGRVLTAAAPLTVPQILANYMNKTVFKSMPRFHTPFYVVCLAGVIQVSTPWTLGLFRQRYEVERVEVGVEGEGRVEWNRGM</sequence>
<dbReference type="PANTHER" id="PTHR11153">
    <property type="entry name" value="SIDEROFLEXIN"/>
    <property type="match status" value="1"/>
</dbReference>
<dbReference type="InterPro" id="IPR004686">
    <property type="entry name" value="Mtc"/>
</dbReference>
<dbReference type="OrthoDB" id="6608471at2759"/>
<organism evidence="10 11">
    <name type="scientific">Triparma laevis f. longispina</name>
    <dbReference type="NCBI Taxonomy" id="1714387"/>
    <lineage>
        <taxon>Eukaryota</taxon>
        <taxon>Sar</taxon>
        <taxon>Stramenopiles</taxon>
        <taxon>Ochrophyta</taxon>
        <taxon>Bolidophyceae</taxon>
        <taxon>Parmales</taxon>
        <taxon>Triparmaceae</taxon>
        <taxon>Triparma</taxon>
    </lineage>
</organism>
<accession>A0A9W7CEM6</accession>
<evidence type="ECO:0000256" key="9">
    <source>
        <dbReference type="SAM" id="Phobius"/>
    </source>
</evidence>
<keyword evidence="5" id="KW-0029">Amino-acid transport</keyword>